<keyword evidence="1" id="KW-1133">Transmembrane helix</keyword>
<name>A0A0D2EWA0_9EURO</name>
<evidence type="ECO:0000313" key="3">
    <source>
        <dbReference type="Proteomes" id="UP000054342"/>
    </source>
</evidence>
<dbReference type="OrthoDB" id="3540210at2759"/>
<feature type="transmembrane region" description="Helical" evidence="1">
    <location>
        <begin position="38"/>
        <end position="62"/>
    </location>
</feature>
<evidence type="ECO:0000256" key="1">
    <source>
        <dbReference type="SAM" id="Phobius"/>
    </source>
</evidence>
<dbReference type="EMBL" id="KN847317">
    <property type="protein sequence ID" value="KIW60008.1"/>
    <property type="molecule type" value="Genomic_DNA"/>
</dbReference>
<dbReference type="RefSeq" id="XP_013320592.1">
    <property type="nucleotide sequence ID" value="XM_013465138.1"/>
</dbReference>
<dbReference type="HOGENOM" id="CLU_014247_0_0_1"/>
<reference evidence="2 3" key="1">
    <citation type="submission" date="2015-01" db="EMBL/GenBank/DDBJ databases">
        <title>The Genome Sequence of Exophiala xenobiotica CBS118157.</title>
        <authorList>
            <consortium name="The Broad Institute Genomics Platform"/>
            <person name="Cuomo C."/>
            <person name="de Hoog S."/>
            <person name="Gorbushina A."/>
            <person name="Stielow B."/>
            <person name="Teixiera M."/>
            <person name="Abouelleil A."/>
            <person name="Chapman S.B."/>
            <person name="Priest M."/>
            <person name="Young S.K."/>
            <person name="Wortman J."/>
            <person name="Nusbaum C."/>
            <person name="Birren B."/>
        </authorList>
    </citation>
    <scope>NUCLEOTIDE SEQUENCE [LARGE SCALE GENOMIC DNA]</scope>
    <source>
        <strain evidence="2 3">CBS 118157</strain>
    </source>
</reference>
<proteinExistence type="predicted"/>
<evidence type="ECO:0000313" key="2">
    <source>
        <dbReference type="EMBL" id="KIW60008.1"/>
    </source>
</evidence>
<feature type="transmembrane region" description="Helical" evidence="1">
    <location>
        <begin position="577"/>
        <end position="599"/>
    </location>
</feature>
<accession>A0A0D2EWA0</accession>
<dbReference type="GeneID" id="25322169"/>
<feature type="transmembrane region" description="Helical" evidence="1">
    <location>
        <begin position="115"/>
        <end position="137"/>
    </location>
</feature>
<dbReference type="Proteomes" id="UP000054342">
    <property type="component" value="Unassembled WGS sequence"/>
</dbReference>
<organism evidence="2 3">
    <name type="scientific">Exophiala xenobiotica</name>
    <dbReference type="NCBI Taxonomy" id="348802"/>
    <lineage>
        <taxon>Eukaryota</taxon>
        <taxon>Fungi</taxon>
        <taxon>Dikarya</taxon>
        <taxon>Ascomycota</taxon>
        <taxon>Pezizomycotina</taxon>
        <taxon>Eurotiomycetes</taxon>
        <taxon>Chaetothyriomycetidae</taxon>
        <taxon>Chaetothyriales</taxon>
        <taxon>Herpotrichiellaceae</taxon>
        <taxon>Exophiala</taxon>
    </lineage>
</organism>
<protein>
    <submittedName>
        <fullName evidence="2">Uncharacterized protein</fullName>
    </submittedName>
</protein>
<keyword evidence="1" id="KW-0472">Membrane</keyword>
<gene>
    <name evidence="2" type="ORF">PV05_00261</name>
</gene>
<sequence>MADAIGSSANIFQGLWTDWSKGRIWGLTWTLRPTNATILTNAMALFVSIAGMQLWCIIRYSLHQMRPSSRQGMPTPHLRSEQVILRNASSDLETARRMLCLAFTSRKQSTGRPSLRSYSIGLFAIFYAGLFMTAATFSNLAISAKATNGGSTVLSRSKQCGMLNESWVNITNGYYSTREEYGLYVQHAAKRAHDVQLSLEYALACYLSQPSTDLSSTCHTFKTPKLLWQTLNGSCPFDAQLCQKGTRAVVLETDYIDSHDDLGINAEPHDRLRYRRKTTCAVVNGTGHIRGWDGARGNGSSSKSSTETAYAYYGPSLYKDTDFTYSYSDFASFYTNFSAQVTLPYQIDVESAPGLADPQWSQSDFDPIPGLVQDEADLVLLFLSFTGTYLGKVDDPWFAAHREQSFEASYDFFEQRYARDLAISTLGCAEQHEFCLSNDTCTGLLGFDQVQNVYPFNGSLSPHQAVTFDRLLRAVGPASIWNIVFQLTFTATPLLATNATNSGLSGRLVSLQLPNDQFERELGYWHSIAMAQLQRGIVQWATGQIADEPQYLVPAEKEDDVWFCNSLIVPSTLYKSFSLVAIVLLIASGTLVIVVSLTIEQLAVSIRKCLGRGSPRNDWEQDNMLELQPSVSEKFWASQGATGDDNCSPVDAGHESFEKKELRKHRISSQVLSLNDPAFSYMNGLLIARSDGGQAKEKPPPH</sequence>
<dbReference type="AlphaFoldDB" id="A0A0D2EWA0"/>
<keyword evidence="1" id="KW-0812">Transmembrane</keyword>
<keyword evidence="3" id="KW-1185">Reference proteome</keyword>